<organism evidence="1 2">
    <name type="scientific">Citrus clementina</name>
    <name type="common">Clementine</name>
    <name type="synonym">Citrus deliciosa x Citrus sinensis</name>
    <dbReference type="NCBI Taxonomy" id="85681"/>
    <lineage>
        <taxon>Eukaryota</taxon>
        <taxon>Viridiplantae</taxon>
        <taxon>Streptophyta</taxon>
        <taxon>Embryophyta</taxon>
        <taxon>Tracheophyta</taxon>
        <taxon>Spermatophyta</taxon>
        <taxon>Magnoliopsida</taxon>
        <taxon>eudicotyledons</taxon>
        <taxon>Gunneridae</taxon>
        <taxon>Pentapetalae</taxon>
        <taxon>rosids</taxon>
        <taxon>malvids</taxon>
        <taxon>Sapindales</taxon>
        <taxon>Rutaceae</taxon>
        <taxon>Aurantioideae</taxon>
        <taxon>Citrus</taxon>
    </lineage>
</organism>
<evidence type="ECO:0000313" key="1">
    <source>
        <dbReference type="EMBL" id="ESR37249.1"/>
    </source>
</evidence>
<dbReference type="Gramene" id="ESR37249">
    <property type="protein sequence ID" value="ESR37249"/>
    <property type="gene ID" value="CICLE_v10029725mg"/>
</dbReference>
<evidence type="ECO:0000313" key="2">
    <source>
        <dbReference type="Proteomes" id="UP000030687"/>
    </source>
</evidence>
<dbReference type="Proteomes" id="UP000030687">
    <property type="component" value="Unassembled WGS sequence"/>
</dbReference>
<reference evidence="1 2" key="1">
    <citation type="submission" date="2013-10" db="EMBL/GenBank/DDBJ databases">
        <authorList>
            <consortium name="International Citrus Genome Consortium"/>
            <person name="Jenkins J."/>
            <person name="Schmutz J."/>
            <person name="Prochnik S."/>
            <person name="Rokhsar D."/>
            <person name="Gmitter F."/>
            <person name="Ollitrault P."/>
            <person name="Machado M."/>
            <person name="Talon M."/>
            <person name="Wincker P."/>
            <person name="Jaillon O."/>
            <person name="Morgante M."/>
        </authorList>
    </citation>
    <scope>NUCLEOTIDE SEQUENCE</scope>
    <source>
        <strain evidence="2">cv. Clemenules</strain>
    </source>
</reference>
<dbReference type="EMBL" id="KI536978">
    <property type="protein sequence ID" value="ESR37249.1"/>
    <property type="molecule type" value="Genomic_DNA"/>
</dbReference>
<dbReference type="AlphaFoldDB" id="V4UD74"/>
<sequence>MFTYILKSTSFVKILRDSKTPKTYTTMKFLNTSDKIADMQTHIRSADYTNTYHDTRNQSWGLSYYNKNPLSCSKNKK</sequence>
<keyword evidence="2" id="KW-1185">Reference proteome</keyword>
<gene>
    <name evidence="1" type="ORF">CICLE_v10029725mg</name>
</gene>
<dbReference type="InParanoid" id="V4UD74"/>
<name>V4UD74_CITCL</name>
<protein>
    <submittedName>
        <fullName evidence="1">Uncharacterized protein</fullName>
    </submittedName>
</protein>
<accession>V4UD74</accession>
<dbReference type="KEGG" id="cic:CICLE_v10029725mg"/>
<proteinExistence type="predicted"/>